<evidence type="ECO:0000313" key="1">
    <source>
        <dbReference type="EMBL" id="KRM67635.1"/>
    </source>
</evidence>
<protein>
    <submittedName>
        <fullName evidence="1">Uncharacterized protein</fullName>
    </submittedName>
</protein>
<dbReference type="AlphaFoldDB" id="A0A0R2AWM7"/>
<dbReference type="EMBL" id="AYYQ01000036">
    <property type="protein sequence ID" value="KRM67635.1"/>
    <property type="molecule type" value="Genomic_DNA"/>
</dbReference>
<evidence type="ECO:0000313" key="2">
    <source>
        <dbReference type="Proteomes" id="UP000052012"/>
    </source>
</evidence>
<sequence length="128" mass="14495">MLTSFIGLISVSSVTSKANSDYSIKATTKVPLNYQILELAKDNIHYRLASSSYAKFLKSDGMTPDKKISAGTRIKIYNQPALKHGGYKYYPVTFLTKKYAHLYKFEKGVFPTIAIKNFHQLKHVNKVN</sequence>
<keyword evidence="2" id="KW-1185">Reference proteome</keyword>
<comment type="caution">
    <text evidence="1">The sequence shown here is derived from an EMBL/GenBank/DDBJ whole genome shotgun (WGS) entry which is preliminary data.</text>
</comment>
<reference evidence="1 2" key="1">
    <citation type="journal article" date="2015" name="Genome Announc.">
        <title>Expanding the biotechnology potential of lactobacilli through comparative genomics of 213 strains and associated genera.</title>
        <authorList>
            <person name="Sun Z."/>
            <person name="Harris H.M."/>
            <person name="McCann A."/>
            <person name="Guo C."/>
            <person name="Argimon S."/>
            <person name="Zhang W."/>
            <person name="Yang X."/>
            <person name="Jeffery I.B."/>
            <person name="Cooney J.C."/>
            <person name="Kagawa T.F."/>
            <person name="Liu W."/>
            <person name="Song Y."/>
            <person name="Salvetti E."/>
            <person name="Wrobel A."/>
            <person name="Rasinkangas P."/>
            <person name="Parkhill J."/>
            <person name="Rea M.C."/>
            <person name="O'Sullivan O."/>
            <person name="Ritari J."/>
            <person name="Douillard F.P."/>
            <person name="Paul Ross R."/>
            <person name="Yang R."/>
            <person name="Briner A.E."/>
            <person name="Felis G.E."/>
            <person name="de Vos W.M."/>
            <person name="Barrangou R."/>
            <person name="Klaenhammer T.R."/>
            <person name="Caufield P.W."/>
            <person name="Cui Y."/>
            <person name="Zhang H."/>
            <person name="O'Toole P.W."/>
        </authorList>
    </citation>
    <scope>NUCLEOTIDE SEQUENCE [LARGE SCALE GENOMIC DNA]</scope>
    <source>
        <strain evidence="1 2">DSM 23829</strain>
    </source>
</reference>
<dbReference type="PATRIC" id="fig|1423781.4.peg.815"/>
<proteinExistence type="predicted"/>
<accession>A0A0R2AWM7</accession>
<name>A0A0R2AWM7_9LACO</name>
<organism evidence="1 2">
    <name type="scientific">Apilactobacillus ozensis DSM 23829 = JCM 17196</name>
    <dbReference type="NCBI Taxonomy" id="1423781"/>
    <lineage>
        <taxon>Bacteria</taxon>
        <taxon>Bacillati</taxon>
        <taxon>Bacillota</taxon>
        <taxon>Bacilli</taxon>
        <taxon>Lactobacillales</taxon>
        <taxon>Lactobacillaceae</taxon>
        <taxon>Apilactobacillus</taxon>
    </lineage>
</organism>
<gene>
    <name evidence="1" type="ORF">FD06_GL000787</name>
</gene>
<dbReference type="STRING" id="1423781.FD06_GL000787"/>
<dbReference type="Proteomes" id="UP000052012">
    <property type="component" value="Unassembled WGS sequence"/>
</dbReference>